<evidence type="ECO:0000256" key="1">
    <source>
        <dbReference type="ARBA" id="ARBA00022723"/>
    </source>
</evidence>
<dbReference type="AlphaFoldDB" id="K2NZ07"/>
<dbReference type="Pfam" id="PF00403">
    <property type="entry name" value="HMA"/>
    <property type="match status" value="1"/>
</dbReference>
<dbReference type="GO" id="GO:0046872">
    <property type="term" value="F:metal ion binding"/>
    <property type="evidence" value="ECO:0007669"/>
    <property type="project" value="UniProtKB-KW"/>
</dbReference>
<dbReference type="eggNOG" id="COG2608">
    <property type="taxonomic scope" value="Bacteria"/>
</dbReference>
<dbReference type="PROSITE" id="PS01047">
    <property type="entry name" value="HMA_1"/>
    <property type="match status" value="1"/>
</dbReference>
<gene>
    <name evidence="3" type="ORF">I215_14331</name>
</gene>
<dbReference type="InterPro" id="IPR017969">
    <property type="entry name" value="Heavy-metal-associated_CS"/>
</dbReference>
<dbReference type="STRING" id="555500.I215_14331"/>
<dbReference type="Proteomes" id="UP000007364">
    <property type="component" value="Unassembled WGS sequence"/>
</dbReference>
<reference evidence="3 4" key="1">
    <citation type="journal article" date="2012" name="J. Bacteriol.">
        <title>Genome Sequence of Galbibacter marinum Type Strain ck-I2-15.</title>
        <authorList>
            <person name="Lai Q."/>
            <person name="Li C."/>
            <person name="Shao Z."/>
        </authorList>
    </citation>
    <scope>NUCLEOTIDE SEQUENCE [LARGE SCALE GENOMIC DNA]</scope>
    <source>
        <strain evidence="4">ck-I2-15</strain>
    </source>
</reference>
<comment type="caution">
    <text evidence="3">The sequence shown here is derived from an EMBL/GenBank/DDBJ whole genome shotgun (WGS) entry which is preliminary data.</text>
</comment>
<accession>K2NZ07</accession>
<evidence type="ECO:0000313" key="4">
    <source>
        <dbReference type="Proteomes" id="UP000007364"/>
    </source>
</evidence>
<protein>
    <submittedName>
        <fullName evidence="3">Heavy metal transport/detoxification protein</fullName>
    </submittedName>
</protein>
<dbReference type="InterPro" id="IPR036163">
    <property type="entry name" value="HMA_dom_sf"/>
</dbReference>
<dbReference type="PROSITE" id="PS50846">
    <property type="entry name" value="HMA_2"/>
    <property type="match status" value="1"/>
</dbReference>
<evidence type="ECO:0000313" key="3">
    <source>
        <dbReference type="EMBL" id="EKF54053.1"/>
    </source>
</evidence>
<dbReference type="FunFam" id="3.30.70.100:FF:000001">
    <property type="entry name" value="ATPase copper transporting beta"/>
    <property type="match status" value="1"/>
</dbReference>
<dbReference type="EMBL" id="AMSG01000033">
    <property type="protein sequence ID" value="EKF54053.1"/>
    <property type="molecule type" value="Genomic_DNA"/>
</dbReference>
<proteinExistence type="predicted"/>
<keyword evidence="4" id="KW-1185">Reference proteome</keyword>
<sequence>MKTIRIQLETLTCPSCINKIEGVLNKQTGVDEAKVMFNSSKVKITYNEEETNLKELSEIIEKLGYPVLS</sequence>
<organism evidence="3 4">
    <name type="scientific">Galbibacter marinus</name>
    <dbReference type="NCBI Taxonomy" id="555500"/>
    <lineage>
        <taxon>Bacteria</taxon>
        <taxon>Pseudomonadati</taxon>
        <taxon>Bacteroidota</taxon>
        <taxon>Flavobacteriia</taxon>
        <taxon>Flavobacteriales</taxon>
        <taxon>Flavobacteriaceae</taxon>
        <taxon>Galbibacter</taxon>
    </lineage>
</organism>
<evidence type="ECO:0000259" key="2">
    <source>
        <dbReference type="PROSITE" id="PS50846"/>
    </source>
</evidence>
<keyword evidence="1" id="KW-0479">Metal-binding</keyword>
<dbReference type="Gene3D" id="3.30.70.100">
    <property type="match status" value="1"/>
</dbReference>
<dbReference type="CDD" id="cd00371">
    <property type="entry name" value="HMA"/>
    <property type="match status" value="1"/>
</dbReference>
<dbReference type="OrthoDB" id="2721717at2"/>
<dbReference type="InterPro" id="IPR006121">
    <property type="entry name" value="HMA_dom"/>
</dbReference>
<dbReference type="RefSeq" id="WP_008992696.1">
    <property type="nucleotide sequence ID" value="NZ_AMSG01000033.1"/>
</dbReference>
<name>K2NZ07_9FLAO</name>
<dbReference type="SUPFAM" id="SSF55008">
    <property type="entry name" value="HMA, heavy metal-associated domain"/>
    <property type="match status" value="1"/>
</dbReference>
<feature type="domain" description="HMA" evidence="2">
    <location>
        <begin position="2"/>
        <end position="68"/>
    </location>
</feature>